<proteinExistence type="predicted"/>
<dbReference type="GO" id="GO:0097588">
    <property type="term" value="P:archaeal or bacterial-type flagellum-dependent cell motility"/>
    <property type="evidence" value="ECO:0007669"/>
    <property type="project" value="UniProtKB-KW"/>
</dbReference>
<evidence type="ECO:0000256" key="4">
    <source>
        <dbReference type="ARBA" id="ARBA00022779"/>
    </source>
</evidence>
<evidence type="ECO:0000259" key="6">
    <source>
        <dbReference type="PROSITE" id="PS50110"/>
    </source>
</evidence>
<evidence type="ECO:0000256" key="3">
    <source>
        <dbReference type="ARBA" id="ARBA00022553"/>
    </source>
</evidence>
<dbReference type="AlphaFoldDB" id="A0A975B2A1"/>
<reference evidence="7" key="1">
    <citation type="submission" date="2019-11" db="EMBL/GenBank/DDBJ databases">
        <authorList>
            <person name="Kojima H."/>
        </authorList>
    </citation>
    <scope>NUCLEOTIDE SEQUENCE</scope>
    <source>
        <strain evidence="7">H1576</strain>
    </source>
</reference>
<dbReference type="PANTHER" id="PTHR44591">
    <property type="entry name" value="STRESS RESPONSE REGULATOR PROTEIN 1"/>
    <property type="match status" value="1"/>
</dbReference>
<keyword evidence="3 5" id="KW-0597">Phosphoprotein</keyword>
<evidence type="ECO:0000313" key="8">
    <source>
        <dbReference type="Proteomes" id="UP000671852"/>
    </source>
</evidence>
<sequence>MNILIVDDSKISRHVLSSAVSRYFDKSHWKAFKTFEAQDGIEALEVMKKERIDIMFLDWNMPNMNGEEVVDRVREHKEWNRIRIVMATTDGTKKDVLKMIRKGANGYLVKPFNENTIFTTLDKITARMASK</sequence>
<dbReference type="SMART" id="SM00448">
    <property type="entry name" value="REC"/>
    <property type="match status" value="1"/>
</dbReference>
<dbReference type="Proteomes" id="UP000671852">
    <property type="component" value="Chromosome"/>
</dbReference>
<keyword evidence="2" id="KW-0145">Chemotaxis</keyword>
<dbReference type="PANTHER" id="PTHR44591:SF3">
    <property type="entry name" value="RESPONSE REGULATORY DOMAIN-CONTAINING PROTEIN"/>
    <property type="match status" value="1"/>
</dbReference>
<dbReference type="PROSITE" id="PS50110">
    <property type="entry name" value="RESPONSE_REGULATORY"/>
    <property type="match status" value="1"/>
</dbReference>
<accession>A0A975B2A1</accession>
<dbReference type="KEGG" id="saqt:GJV85_12100"/>
<dbReference type="RefSeq" id="WP_207561634.1">
    <property type="nucleotide sequence ID" value="NZ_CP046072.1"/>
</dbReference>
<name>A0A975B2A1_9BACT</name>
<dbReference type="Gene3D" id="3.40.50.2300">
    <property type="match status" value="1"/>
</dbReference>
<comment type="cofactor">
    <cofactor evidence="1">
        <name>Mg(2+)</name>
        <dbReference type="ChEBI" id="CHEBI:18420"/>
    </cofactor>
</comment>
<dbReference type="InterPro" id="IPR050595">
    <property type="entry name" value="Bact_response_regulator"/>
</dbReference>
<gene>
    <name evidence="7" type="ORF">GJV85_12100</name>
</gene>
<evidence type="ECO:0000313" key="7">
    <source>
        <dbReference type="EMBL" id="QSZ42823.1"/>
    </source>
</evidence>
<dbReference type="GO" id="GO:0006935">
    <property type="term" value="P:chemotaxis"/>
    <property type="evidence" value="ECO:0007669"/>
    <property type="project" value="UniProtKB-KW"/>
</dbReference>
<dbReference type="EMBL" id="CP046072">
    <property type="protein sequence ID" value="QSZ42823.1"/>
    <property type="molecule type" value="Genomic_DNA"/>
</dbReference>
<evidence type="ECO:0000256" key="5">
    <source>
        <dbReference type="PROSITE-ProRule" id="PRU00169"/>
    </source>
</evidence>
<evidence type="ECO:0000256" key="2">
    <source>
        <dbReference type="ARBA" id="ARBA00022500"/>
    </source>
</evidence>
<feature type="domain" description="Response regulatory" evidence="6">
    <location>
        <begin position="2"/>
        <end position="125"/>
    </location>
</feature>
<dbReference type="SUPFAM" id="SSF52172">
    <property type="entry name" value="CheY-like"/>
    <property type="match status" value="1"/>
</dbReference>
<dbReference type="InterPro" id="IPR011006">
    <property type="entry name" value="CheY-like_superfamily"/>
</dbReference>
<keyword evidence="8" id="KW-1185">Reference proteome</keyword>
<evidence type="ECO:0000256" key="1">
    <source>
        <dbReference type="ARBA" id="ARBA00001946"/>
    </source>
</evidence>
<dbReference type="InterPro" id="IPR001789">
    <property type="entry name" value="Sig_transdc_resp-reg_receiver"/>
</dbReference>
<reference evidence="7" key="2">
    <citation type="submission" date="2021-04" db="EMBL/GenBank/DDBJ databases">
        <title>Isolation and characterization of a novel species of the genus Sulfurimonas.</title>
        <authorList>
            <person name="Fukui M."/>
        </authorList>
    </citation>
    <scope>NUCLEOTIDE SEQUENCE</scope>
    <source>
        <strain evidence="7">H1576</strain>
    </source>
</reference>
<organism evidence="7 8">
    <name type="scientific">Sulfurimonas aquatica</name>
    <dbReference type="NCBI Taxonomy" id="2672570"/>
    <lineage>
        <taxon>Bacteria</taxon>
        <taxon>Pseudomonadati</taxon>
        <taxon>Campylobacterota</taxon>
        <taxon>Epsilonproteobacteria</taxon>
        <taxon>Campylobacterales</taxon>
        <taxon>Sulfurimonadaceae</taxon>
        <taxon>Sulfurimonas</taxon>
    </lineage>
</organism>
<protein>
    <submittedName>
        <fullName evidence="7">Response regulator</fullName>
    </submittedName>
</protein>
<dbReference type="Pfam" id="PF00072">
    <property type="entry name" value="Response_reg"/>
    <property type="match status" value="1"/>
</dbReference>
<dbReference type="CDD" id="cd00156">
    <property type="entry name" value="REC"/>
    <property type="match status" value="1"/>
</dbReference>
<dbReference type="GO" id="GO:0000160">
    <property type="term" value="P:phosphorelay signal transduction system"/>
    <property type="evidence" value="ECO:0007669"/>
    <property type="project" value="InterPro"/>
</dbReference>
<keyword evidence="4" id="KW-0283">Flagellar rotation</keyword>
<feature type="modified residue" description="4-aspartylphosphate" evidence="5">
    <location>
        <position position="58"/>
    </location>
</feature>